<dbReference type="InterPro" id="IPR015867">
    <property type="entry name" value="N-reg_PII/ATP_PRibTrfase_C"/>
</dbReference>
<dbReference type="Pfam" id="PF03091">
    <property type="entry name" value="CutA1"/>
    <property type="match status" value="1"/>
</dbReference>
<evidence type="ECO:0000313" key="2">
    <source>
        <dbReference type="EMBL" id="MBB3956794.1"/>
    </source>
</evidence>
<dbReference type="PANTHER" id="PTHR23419:SF8">
    <property type="entry name" value="FI09726P"/>
    <property type="match status" value="1"/>
</dbReference>
<sequence length="107" mass="11429">MNVPVPVLVWCPFPEAGSAKAASRALVEAGLAACANILPAMESVYAWQGAVHEGAEVGVLFKTNADLRERCIERLSELHPYEEPAILGWECPLSLPATMAWLGALKG</sequence>
<dbReference type="AlphaFoldDB" id="A0A7W6CLF8"/>
<evidence type="ECO:0000256" key="1">
    <source>
        <dbReference type="ARBA" id="ARBA00010169"/>
    </source>
</evidence>
<proteinExistence type="inferred from homology"/>
<dbReference type="PANTHER" id="PTHR23419">
    <property type="entry name" value="DIVALENT CATION TOLERANCE CUTA-RELATED"/>
    <property type="match status" value="1"/>
</dbReference>
<evidence type="ECO:0000313" key="3">
    <source>
        <dbReference type="Proteomes" id="UP000548867"/>
    </source>
</evidence>
<dbReference type="GO" id="GO:0005507">
    <property type="term" value="F:copper ion binding"/>
    <property type="evidence" value="ECO:0007669"/>
    <property type="project" value="TreeGrafter"/>
</dbReference>
<dbReference type="Gene3D" id="3.30.70.120">
    <property type="match status" value="1"/>
</dbReference>
<dbReference type="Proteomes" id="UP000548867">
    <property type="component" value="Unassembled WGS sequence"/>
</dbReference>
<name>A0A7W6CLF8_9SPHN</name>
<protein>
    <submittedName>
        <fullName evidence="2">Periplasmic divalent cation tolerance protein</fullName>
    </submittedName>
</protein>
<reference evidence="2 3" key="1">
    <citation type="submission" date="2020-08" db="EMBL/GenBank/DDBJ databases">
        <title>Genomic Encyclopedia of Type Strains, Phase IV (KMG-IV): sequencing the most valuable type-strain genomes for metagenomic binning, comparative biology and taxonomic classification.</title>
        <authorList>
            <person name="Goeker M."/>
        </authorList>
    </citation>
    <scope>NUCLEOTIDE SEQUENCE [LARGE SCALE GENOMIC DNA]</scope>
    <source>
        <strain evidence="2 3">DSM 27057</strain>
    </source>
</reference>
<dbReference type="InterPro" id="IPR011322">
    <property type="entry name" value="N-reg_PII-like_a/b"/>
</dbReference>
<gene>
    <name evidence="2" type="ORF">GGR38_003760</name>
</gene>
<dbReference type="RefSeq" id="WP_343059170.1">
    <property type="nucleotide sequence ID" value="NZ_JACIDX010000016.1"/>
</dbReference>
<comment type="caution">
    <text evidence="2">The sequence shown here is derived from an EMBL/GenBank/DDBJ whole genome shotgun (WGS) entry which is preliminary data.</text>
</comment>
<dbReference type="GO" id="GO:0010038">
    <property type="term" value="P:response to metal ion"/>
    <property type="evidence" value="ECO:0007669"/>
    <property type="project" value="InterPro"/>
</dbReference>
<keyword evidence="3" id="KW-1185">Reference proteome</keyword>
<dbReference type="InterPro" id="IPR004323">
    <property type="entry name" value="Ion_tolerance_CutA"/>
</dbReference>
<dbReference type="SUPFAM" id="SSF54913">
    <property type="entry name" value="GlnB-like"/>
    <property type="match status" value="1"/>
</dbReference>
<accession>A0A7W6CLF8</accession>
<comment type="similarity">
    <text evidence="1">Belongs to the CutA family.</text>
</comment>
<dbReference type="EMBL" id="JACIDX010000016">
    <property type="protein sequence ID" value="MBB3956794.1"/>
    <property type="molecule type" value="Genomic_DNA"/>
</dbReference>
<organism evidence="2 3">
    <name type="scientific">Novosphingobium sediminicola</name>
    <dbReference type="NCBI Taxonomy" id="563162"/>
    <lineage>
        <taxon>Bacteria</taxon>
        <taxon>Pseudomonadati</taxon>
        <taxon>Pseudomonadota</taxon>
        <taxon>Alphaproteobacteria</taxon>
        <taxon>Sphingomonadales</taxon>
        <taxon>Sphingomonadaceae</taxon>
        <taxon>Novosphingobium</taxon>
    </lineage>
</organism>